<accession>A0ABT8N1C4</accession>
<reference evidence="2 3" key="1">
    <citation type="submission" date="2023-06" db="EMBL/GenBank/DDBJ databases">
        <title>Novel species in genus Planococcus.</title>
        <authorList>
            <person name="Ning S."/>
        </authorList>
    </citation>
    <scope>NUCLEOTIDE SEQUENCE [LARGE SCALE GENOMIC DNA]</scope>
    <source>
        <strain evidence="2 3">N028</strain>
    </source>
</reference>
<dbReference type="InterPro" id="IPR003961">
    <property type="entry name" value="FN3_dom"/>
</dbReference>
<dbReference type="InterPro" id="IPR011047">
    <property type="entry name" value="Quinoprotein_ADH-like_sf"/>
</dbReference>
<dbReference type="InterPro" id="IPR013783">
    <property type="entry name" value="Ig-like_fold"/>
</dbReference>
<evidence type="ECO:0000313" key="2">
    <source>
        <dbReference type="EMBL" id="MDN7241693.1"/>
    </source>
</evidence>
<dbReference type="SUPFAM" id="SSF50998">
    <property type="entry name" value="Quinoprotein alcohol dehydrogenase-like"/>
    <property type="match status" value="1"/>
</dbReference>
<proteinExistence type="predicted"/>
<feature type="domain" description="Fibronectin type-III" evidence="1">
    <location>
        <begin position="621"/>
        <end position="715"/>
    </location>
</feature>
<dbReference type="InterPro" id="IPR036116">
    <property type="entry name" value="FN3_sf"/>
</dbReference>
<dbReference type="SUPFAM" id="SSF49265">
    <property type="entry name" value="Fibronectin type III"/>
    <property type="match status" value="2"/>
</dbReference>
<dbReference type="Proteomes" id="UP001172055">
    <property type="component" value="Unassembled WGS sequence"/>
</dbReference>
<dbReference type="SMART" id="SM00060">
    <property type="entry name" value="FN3"/>
    <property type="match status" value="2"/>
</dbReference>
<gene>
    <name evidence="2" type="ORF">QWY14_07800</name>
</gene>
<dbReference type="RefSeq" id="WP_301723299.1">
    <property type="nucleotide sequence ID" value="NZ_JAUJWV010000001.1"/>
</dbReference>
<dbReference type="PROSITE" id="PS50853">
    <property type="entry name" value="FN3"/>
    <property type="match status" value="2"/>
</dbReference>
<comment type="caution">
    <text evidence="2">The sequence shown here is derived from an EMBL/GenBank/DDBJ whole genome shotgun (WGS) entry which is preliminary data.</text>
</comment>
<evidence type="ECO:0000259" key="1">
    <source>
        <dbReference type="PROSITE" id="PS50853"/>
    </source>
</evidence>
<name>A0ABT8N1C4_9BACL</name>
<organism evidence="2 3">
    <name type="scientific">Planococcus shixiaomingii</name>
    <dbReference type="NCBI Taxonomy" id="3058393"/>
    <lineage>
        <taxon>Bacteria</taxon>
        <taxon>Bacillati</taxon>
        <taxon>Bacillota</taxon>
        <taxon>Bacilli</taxon>
        <taxon>Bacillales</taxon>
        <taxon>Caryophanaceae</taxon>
        <taxon>Planococcus</taxon>
    </lineage>
</organism>
<evidence type="ECO:0000313" key="3">
    <source>
        <dbReference type="Proteomes" id="UP001172055"/>
    </source>
</evidence>
<sequence>MKKPFLLLIGVMLFMPIFFLAVPTEPEAAAADKTFMDVIKIDREDYPITELKVFEDKIITSYHGTSSGEPDLVSSYSKTGKLLWEKEILGKYAIGEDVFVIGDNQWTFPIYSSDTGKEIKRVSFPSNFTYRGSKIYMNENYILFFGSVKFGGKMLVYDTDGNYVTYHNHSGVTGAALYKDTLLFQDGRGIYAMKISTQEKLWHVPADTYWNNDEDLIPKDNKIFVRGVEGEINVNVRPPSTSLFVIDLKTGRPLYKKDFGKYWYTDILKKDFGFLAAHAVDDTYDFYNFDGTLNKTLSMESAAIKQLKEKHKVTDEYHVYSFDFITAKDGFYAYRRYSGVDEEYAFSTIKIFDKSWRLKFEKVINQNVYNIATTYSDKLFVTSGLGLGYLGDVKYYGEEDELNVYNSKGLLLETIKTERIPQLVSDGHNLFGYGSKTLYIFNESKDTTPPSVPTINQLKDSSNSVTGKAQIRSKIFVYAGSKKLGETIAKNDTYSMKIAKQKGGTQLTVYAEDRSGNRSASAKTTVLDTSVRVASVDFDRLKVSWSQVPGASGYDIYRAYFTRNYNKFATVPNGNTLTYTDSDVWLGDIYYYKVRSYRIENDKKVYGPYSGEGSGIPTLKAVTSVKAAASGYSKNKISWPKVNGASDYYVYRATTKTGTYKNVQTVYCMFSCSYEDTGLTAGNTYYYKVRAFKFHYDKNLYGPYSSIVSATPALAKPSKISVSKVSSTSVKASWDKVTEASGYELYQATSKTGTYTKVKTQSSPTAVNYTNIGLSKGKTYYYKVRAYRIVSGKKIYSSYTTIVSSKL</sequence>
<dbReference type="CDD" id="cd00063">
    <property type="entry name" value="FN3"/>
    <property type="match status" value="1"/>
</dbReference>
<dbReference type="Gene3D" id="2.60.40.10">
    <property type="entry name" value="Immunoglobulins"/>
    <property type="match status" value="4"/>
</dbReference>
<keyword evidence="3" id="KW-1185">Reference proteome</keyword>
<dbReference type="Pfam" id="PF17936">
    <property type="entry name" value="Big_6"/>
    <property type="match status" value="1"/>
</dbReference>
<feature type="domain" description="Fibronectin type-III" evidence="1">
    <location>
        <begin position="716"/>
        <end position="807"/>
    </location>
</feature>
<dbReference type="EMBL" id="JAUJWV010000001">
    <property type="protein sequence ID" value="MDN7241693.1"/>
    <property type="molecule type" value="Genomic_DNA"/>
</dbReference>
<protein>
    <submittedName>
        <fullName evidence="2">Ig-like domain-containing protein</fullName>
    </submittedName>
</protein>
<dbReference type="InterPro" id="IPR041498">
    <property type="entry name" value="Big_6"/>
</dbReference>